<name>A0A9P6EU30_9FUNG</name>
<proteinExistence type="predicted"/>
<accession>A0A9P6EU30</accession>
<protein>
    <submittedName>
        <fullName evidence="2">Uncharacterized protein</fullName>
    </submittedName>
</protein>
<evidence type="ECO:0000256" key="1">
    <source>
        <dbReference type="SAM" id="MobiDB-lite"/>
    </source>
</evidence>
<feature type="region of interest" description="Disordered" evidence="1">
    <location>
        <begin position="191"/>
        <end position="217"/>
    </location>
</feature>
<evidence type="ECO:0000313" key="2">
    <source>
        <dbReference type="EMBL" id="KAF9536140.1"/>
    </source>
</evidence>
<dbReference type="EMBL" id="JAAAXW010000982">
    <property type="protein sequence ID" value="KAF9536140.1"/>
    <property type="molecule type" value="Genomic_DNA"/>
</dbReference>
<dbReference type="InterPro" id="IPR012337">
    <property type="entry name" value="RNaseH-like_sf"/>
</dbReference>
<keyword evidence="3" id="KW-1185">Reference proteome</keyword>
<feature type="non-terminal residue" evidence="2">
    <location>
        <position position="1"/>
    </location>
</feature>
<dbReference type="SUPFAM" id="SSF53098">
    <property type="entry name" value="Ribonuclease H-like"/>
    <property type="match status" value="1"/>
</dbReference>
<gene>
    <name evidence="2" type="ORF">EC957_012422</name>
</gene>
<evidence type="ECO:0000313" key="3">
    <source>
        <dbReference type="Proteomes" id="UP000723463"/>
    </source>
</evidence>
<dbReference type="AlphaFoldDB" id="A0A9P6EU30"/>
<organism evidence="2 3">
    <name type="scientific">Mortierella hygrophila</name>
    <dbReference type="NCBI Taxonomy" id="979708"/>
    <lineage>
        <taxon>Eukaryota</taxon>
        <taxon>Fungi</taxon>
        <taxon>Fungi incertae sedis</taxon>
        <taxon>Mucoromycota</taxon>
        <taxon>Mortierellomycotina</taxon>
        <taxon>Mortierellomycetes</taxon>
        <taxon>Mortierellales</taxon>
        <taxon>Mortierellaceae</taxon>
        <taxon>Mortierella</taxon>
    </lineage>
</organism>
<sequence length="247" mass="27382">MVVLKPRSISVTSWANETRWNSRIVMGARVYKLASAIESAVKVVSESPVKVDADKAKAVMDRLLDFQELSELKDICDLLEPAAILTHSLGGSTYSTISSVFPKVHGYALAPPLKPNATKPTRDLHEKLRDQVKARFVVTKIPEAILVAMFLNPGCFSFPFFDGDSQFLIEAKNLALSAVLELAMEIEARTPSEPALPTKKKSWKDIHSNKPNNTPQSKARLEFTDYFDTITNDVDICASALDNPQEY</sequence>
<reference evidence="2" key="1">
    <citation type="journal article" date="2020" name="Fungal Divers.">
        <title>Resolving the Mortierellaceae phylogeny through synthesis of multi-gene phylogenetics and phylogenomics.</title>
        <authorList>
            <person name="Vandepol N."/>
            <person name="Liber J."/>
            <person name="Desiro A."/>
            <person name="Na H."/>
            <person name="Kennedy M."/>
            <person name="Barry K."/>
            <person name="Grigoriev I.V."/>
            <person name="Miller A.N."/>
            <person name="O'Donnell K."/>
            <person name="Stajich J.E."/>
            <person name="Bonito G."/>
        </authorList>
    </citation>
    <scope>NUCLEOTIDE SEQUENCE</scope>
    <source>
        <strain evidence="2">NRRL 2591</strain>
    </source>
</reference>
<comment type="caution">
    <text evidence="2">The sequence shown here is derived from an EMBL/GenBank/DDBJ whole genome shotgun (WGS) entry which is preliminary data.</text>
</comment>
<dbReference type="Proteomes" id="UP000723463">
    <property type="component" value="Unassembled WGS sequence"/>
</dbReference>